<dbReference type="SMART" id="SM00382">
    <property type="entry name" value="AAA"/>
    <property type="match status" value="1"/>
</dbReference>
<dbReference type="EMBL" id="FORF01000002">
    <property type="protein sequence ID" value="SFI46938.1"/>
    <property type="molecule type" value="Genomic_DNA"/>
</dbReference>
<keyword evidence="2" id="KW-0813">Transport</keyword>
<evidence type="ECO:0000256" key="4">
    <source>
        <dbReference type="ARBA" id="ARBA00022840"/>
    </source>
</evidence>
<dbReference type="GO" id="GO:0015807">
    <property type="term" value="P:L-amino acid transport"/>
    <property type="evidence" value="ECO:0007669"/>
    <property type="project" value="TreeGrafter"/>
</dbReference>
<dbReference type="InterPro" id="IPR027417">
    <property type="entry name" value="P-loop_NTPase"/>
</dbReference>
<dbReference type="Pfam" id="PF00005">
    <property type="entry name" value="ABC_tran"/>
    <property type="match status" value="1"/>
</dbReference>
<dbReference type="InterPro" id="IPR003593">
    <property type="entry name" value="AAA+_ATPase"/>
</dbReference>
<keyword evidence="3" id="KW-0547">Nucleotide-binding</keyword>
<dbReference type="PROSITE" id="PS00211">
    <property type="entry name" value="ABC_TRANSPORTER_1"/>
    <property type="match status" value="1"/>
</dbReference>
<proteinExistence type="inferred from homology"/>
<dbReference type="STRING" id="1121003.SAMN03080618_00577"/>
<evidence type="ECO:0000259" key="6">
    <source>
        <dbReference type="PROSITE" id="PS50893"/>
    </source>
</evidence>
<dbReference type="InterPro" id="IPR017871">
    <property type="entry name" value="ABC_transporter-like_CS"/>
</dbReference>
<keyword evidence="8" id="KW-1185">Reference proteome</keyword>
<dbReference type="GO" id="GO:0015658">
    <property type="term" value="F:branched-chain amino acid transmembrane transporter activity"/>
    <property type="evidence" value="ECO:0007669"/>
    <property type="project" value="TreeGrafter"/>
</dbReference>
<dbReference type="AlphaFoldDB" id="A0A1I3IG44"/>
<feature type="domain" description="ABC transporter" evidence="6">
    <location>
        <begin position="2"/>
        <end position="233"/>
    </location>
</feature>
<evidence type="ECO:0000313" key="8">
    <source>
        <dbReference type="Proteomes" id="UP000242763"/>
    </source>
</evidence>
<dbReference type="CDD" id="cd03224">
    <property type="entry name" value="ABC_TM1139_LivF_branched"/>
    <property type="match status" value="1"/>
</dbReference>
<dbReference type="InterPro" id="IPR003439">
    <property type="entry name" value="ABC_transporter-like_ATP-bd"/>
</dbReference>
<organism evidence="7 8">
    <name type="scientific">Aquamicrobium aerolatum DSM 21857</name>
    <dbReference type="NCBI Taxonomy" id="1121003"/>
    <lineage>
        <taxon>Bacteria</taxon>
        <taxon>Pseudomonadati</taxon>
        <taxon>Pseudomonadota</taxon>
        <taxon>Alphaproteobacteria</taxon>
        <taxon>Hyphomicrobiales</taxon>
        <taxon>Phyllobacteriaceae</taxon>
        <taxon>Aerobium</taxon>
    </lineage>
</organism>
<dbReference type="GO" id="GO:0005524">
    <property type="term" value="F:ATP binding"/>
    <property type="evidence" value="ECO:0007669"/>
    <property type="project" value="UniProtKB-KW"/>
</dbReference>
<dbReference type="PANTHER" id="PTHR43820">
    <property type="entry name" value="HIGH-AFFINITY BRANCHED-CHAIN AMINO ACID TRANSPORT ATP-BINDING PROTEIN LIVF"/>
    <property type="match status" value="1"/>
</dbReference>
<evidence type="ECO:0000256" key="3">
    <source>
        <dbReference type="ARBA" id="ARBA00022741"/>
    </source>
</evidence>
<dbReference type="InterPro" id="IPR052156">
    <property type="entry name" value="BCAA_Transport_ATP-bd_LivF"/>
</dbReference>
<dbReference type="PROSITE" id="PS50893">
    <property type="entry name" value="ABC_TRANSPORTER_2"/>
    <property type="match status" value="1"/>
</dbReference>
<evidence type="ECO:0000256" key="2">
    <source>
        <dbReference type="ARBA" id="ARBA00022448"/>
    </source>
</evidence>
<accession>A0A1I3IG44</accession>
<evidence type="ECO:0000256" key="1">
    <source>
        <dbReference type="ARBA" id="ARBA00005417"/>
    </source>
</evidence>
<sequence>MLEIKDVQSFYGEALVLNGVTMNVKPGEVVALLGRNGMGKTTLIRSIMCLAQPQVRAGSIKWNGEELLGLKPHGVAQRKIALVPQGRRLFPSLTVTEHLTMIKPTSVKEGWTAEKIFDMFPRLAERRSHRGNQLSGGERQMLAVGRALMIDPEVVLMDEPSEGLAPVMVQHLETIIAELGKTGLGILLVEQNLYSALAVCDRVYVMETGRIVHEASAAEVRTDHSSLMKYLVVQ</sequence>
<dbReference type="Proteomes" id="UP000242763">
    <property type="component" value="Unassembled WGS sequence"/>
</dbReference>
<dbReference type="RefSeq" id="WP_091518341.1">
    <property type="nucleotide sequence ID" value="NZ_FORF01000002.1"/>
</dbReference>
<evidence type="ECO:0000313" key="7">
    <source>
        <dbReference type="EMBL" id="SFI46938.1"/>
    </source>
</evidence>
<dbReference type="SUPFAM" id="SSF52540">
    <property type="entry name" value="P-loop containing nucleoside triphosphate hydrolases"/>
    <property type="match status" value="1"/>
</dbReference>
<keyword evidence="4 7" id="KW-0067">ATP-binding</keyword>
<reference evidence="8" key="1">
    <citation type="submission" date="2016-10" db="EMBL/GenBank/DDBJ databases">
        <authorList>
            <person name="Varghese N."/>
            <person name="Submissions S."/>
        </authorList>
    </citation>
    <scope>NUCLEOTIDE SEQUENCE [LARGE SCALE GENOMIC DNA]</scope>
    <source>
        <strain evidence="8">DSM 21857</strain>
    </source>
</reference>
<keyword evidence="5" id="KW-0029">Amino-acid transport</keyword>
<protein>
    <submittedName>
        <fullName evidence="7">Branched-chain amino acid transport system ATP-binding protein</fullName>
    </submittedName>
</protein>
<gene>
    <name evidence="7" type="ORF">SAMN03080618_00577</name>
</gene>
<comment type="similarity">
    <text evidence="1">Belongs to the ABC transporter superfamily.</text>
</comment>
<dbReference type="Gene3D" id="3.40.50.300">
    <property type="entry name" value="P-loop containing nucleotide triphosphate hydrolases"/>
    <property type="match status" value="1"/>
</dbReference>
<dbReference type="GO" id="GO:0016887">
    <property type="term" value="F:ATP hydrolysis activity"/>
    <property type="evidence" value="ECO:0007669"/>
    <property type="project" value="InterPro"/>
</dbReference>
<name>A0A1I3IG44_9HYPH</name>
<dbReference type="OrthoDB" id="9776369at2"/>
<evidence type="ECO:0000256" key="5">
    <source>
        <dbReference type="ARBA" id="ARBA00022970"/>
    </source>
</evidence>
<dbReference type="PANTHER" id="PTHR43820:SF2">
    <property type="entry name" value="ABC TRANSPORTER ATP-BINDING PROTEIN"/>
    <property type="match status" value="1"/>
</dbReference>